<evidence type="ECO:0000259" key="6">
    <source>
        <dbReference type="PROSITE" id="PS50893"/>
    </source>
</evidence>
<dbReference type="EMBL" id="BIMN01000001">
    <property type="protein sequence ID" value="GCE63203.1"/>
    <property type="molecule type" value="Genomic_DNA"/>
</dbReference>
<dbReference type="InterPro" id="IPR003593">
    <property type="entry name" value="AAA+_ATPase"/>
</dbReference>
<evidence type="ECO:0000256" key="5">
    <source>
        <dbReference type="SAM" id="Coils"/>
    </source>
</evidence>
<feature type="domain" description="ABC transporter" evidence="6">
    <location>
        <begin position="91"/>
        <end position="323"/>
    </location>
</feature>
<feature type="coiled-coil region" evidence="5">
    <location>
        <begin position="19"/>
        <end position="49"/>
    </location>
</feature>
<dbReference type="PANTHER" id="PTHR42711:SF5">
    <property type="entry name" value="ABC TRANSPORTER ATP-BINDING PROTEIN NATA"/>
    <property type="match status" value="1"/>
</dbReference>
<dbReference type="PANTHER" id="PTHR42711">
    <property type="entry name" value="ABC TRANSPORTER ATP-BINDING PROTEIN"/>
    <property type="match status" value="1"/>
</dbReference>
<comment type="similarity">
    <text evidence="1">Belongs to the ABC transporter superfamily.</text>
</comment>
<keyword evidence="4 7" id="KW-0067">ATP-binding</keyword>
<name>A0A478FPD9_9MOLU</name>
<comment type="caution">
    <text evidence="7">The sequence shown here is derived from an EMBL/GenBank/DDBJ whole genome shotgun (WGS) entry which is preliminary data.</text>
</comment>
<evidence type="ECO:0000256" key="3">
    <source>
        <dbReference type="ARBA" id="ARBA00022741"/>
    </source>
</evidence>
<dbReference type="PROSITE" id="PS50893">
    <property type="entry name" value="ABC_TRANSPORTER_2"/>
    <property type="match status" value="1"/>
</dbReference>
<reference evidence="7 8" key="1">
    <citation type="submission" date="2019-01" db="EMBL/GenBank/DDBJ databases">
        <title>Draft genome sequences of Candidatus Mycoplasma haemohominis SWG34-3 identified from a patient with pyrexia, anemia and liver dysfunction.</title>
        <authorList>
            <person name="Sekizuka T."/>
            <person name="Hattori N."/>
            <person name="Katano H."/>
            <person name="Takuma T."/>
            <person name="Ito T."/>
            <person name="Arai N."/>
            <person name="Yanai R."/>
            <person name="Ishii S."/>
            <person name="Miura Y."/>
            <person name="Tokunaga T."/>
            <person name="Watanabe H."/>
            <person name="Nomura N."/>
            <person name="Eguchi J."/>
            <person name="Arai T."/>
            <person name="Hasegawa H."/>
            <person name="Nakamaki T."/>
            <person name="Wakita T."/>
            <person name="Niki Y."/>
            <person name="Kuroda M."/>
        </authorList>
    </citation>
    <scope>NUCLEOTIDE SEQUENCE [LARGE SCALE GENOMIC DNA]</scope>
    <source>
        <strain evidence="7">SWG34-3</strain>
    </source>
</reference>
<evidence type="ECO:0000256" key="1">
    <source>
        <dbReference type="ARBA" id="ARBA00005417"/>
    </source>
</evidence>
<accession>A0A478FPD9</accession>
<gene>
    <name evidence="7" type="primary">cbiO</name>
    <name evidence="7" type="ORF">MHSWG343_01810</name>
</gene>
<dbReference type="GO" id="GO:0022857">
    <property type="term" value="F:transmembrane transporter activity"/>
    <property type="evidence" value="ECO:0007669"/>
    <property type="project" value="UniProtKB-ARBA"/>
</dbReference>
<dbReference type="GO" id="GO:0016887">
    <property type="term" value="F:ATP hydrolysis activity"/>
    <property type="evidence" value="ECO:0007669"/>
    <property type="project" value="InterPro"/>
</dbReference>
<evidence type="ECO:0000313" key="8">
    <source>
        <dbReference type="Proteomes" id="UP000324831"/>
    </source>
</evidence>
<dbReference type="SUPFAM" id="SSF52540">
    <property type="entry name" value="P-loop containing nucleoside triphosphate hydrolases"/>
    <property type="match status" value="1"/>
</dbReference>
<keyword evidence="2" id="KW-0813">Transport</keyword>
<evidence type="ECO:0000256" key="4">
    <source>
        <dbReference type="ARBA" id="ARBA00022840"/>
    </source>
</evidence>
<dbReference type="RefSeq" id="WP_216082806.1">
    <property type="nucleotide sequence ID" value="NZ_CACTIB010000008.1"/>
</dbReference>
<dbReference type="AlphaFoldDB" id="A0A478FPD9"/>
<sequence length="411" mass="47257">MGSFLDNKDVDANKGKADERDIVAEYDKLKREFRNLEREEKQLKDYLNVNVFDYAQNTQQIEDIFSIHNPSMAFLDYDPEKHKINPNIPVIDVNNLTKFYASRKVPSLLNVSLKIYLGDIHVIVGPNGSGKTTLFNCLKGIEDYEGEILVDGKELQQHPDFVSDEIVSFVSHEFGWDLYSTVEDVIAERFQELNRTEIEMQNYIRSSLEQLNISYLRNLHIIDLSLLEKRKVQIVIALISDPHVILFDEIFLGLQQHEYFELLVIFNKLKAEDRALVIFSHSFDESAKFANTITVLVEGGVYFTGAVSNFLYTKLLNYSVSTSDNKKALDILSKLEGCSFSYKDVVDTIWVKFDGTLNLLKFQQECVAQQLIIQELSLLETKLEDLYDVLRNVGNKEAIKTINTLSFFTPE</sequence>
<keyword evidence="3" id="KW-0547">Nucleotide-binding</keyword>
<dbReference type="InterPro" id="IPR050763">
    <property type="entry name" value="ABC_transporter_ATP-binding"/>
</dbReference>
<dbReference type="Proteomes" id="UP000324831">
    <property type="component" value="Unassembled WGS sequence"/>
</dbReference>
<dbReference type="Pfam" id="PF00005">
    <property type="entry name" value="ABC_tran"/>
    <property type="match status" value="1"/>
</dbReference>
<dbReference type="InterPro" id="IPR027417">
    <property type="entry name" value="P-loop_NTPase"/>
</dbReference>
<evidence type="ECO:0000256" key="2">
    <source>
        <dbReference type="ARBA" id="ARBA00022448"/>
    </source>
</evidence>
<dbReference type="CDD" id="cd03225">
    <property type="entry name" value="ABC_cobalt_CbiO_domain1"/>
    <property type="match status" value="1"/>
</dbReference>
<dbReference type="SMART" id="SM00382">
    <property type="entry name" value="AAA"/>
    <property type="match status" value="1"/>
</dbReference>
<dbReference type="Gene3D" id="3.40.50.300">
    <property type="entry name" value="P-loop containing nucleotide triphosphate hydrolases"/>
    <property type="match status" value="1"/>
</dbReference>
<protein>
    <submittedName>
        <fullName evidence="7">Cobalt import ATP-binding protein CbiO</fullName>
    </submittedName>
</protein>
<organism evidence="7 8">
    <name type="scientific">Candidatus Mycoplasma haematohominis</name>
    <dbReference type="NCBI Taxonomy" id="1494318"/>
    <lineage>
        <taxon>Bacteria</taxon>
        <taxon>Bacillati</taxon>
        <taxon>Mycoplasmatota</taxon>
        <taxon>Mollicutes</taxon>
        <taxon>Mycoplasmataceae</taxon>
        <taxon>Mycoplasma</taxon>
    </lineage>
</organism>
<proteinExistence type="inferred from homology"/>
<keyword evidence="5" id="KW-0175">Coiled coil</keyword>
<dbReference type="GO" id="GO:0016020">
    <property type="term" value="C:membrane"/>
    <property type="evidence" value="ECO:0007669"/>
    <property type="project" value="InterPro"/>
</dbReference>
<evidence type="ECO:0000313" key="7">
    <source>
        <dbReference type="EMBL" id="GCE63203.1"/>
    </source>
</evidence>
<dbReference type="InterPro" id="IPR003439">
    <property type="entry name" value="ABC_transporter-like_ATP-bd"/>
</dbReference>
<dbReference type="InterPro" id="IPR015856">
    <property type="entry name" value="ABC_transpr_CbiO/EcfA_su"/>
</dbReference>
<dbReference type="GO" id="GO:0005524">
    <property type="term" value="F:ATP binding"/>
    <property type="evidence" value="ECO:0007669"/>
    <property type="project" value="UniProtKB-KW"/>
</dbReference>